<dbReference type="InterPro" id="IPR006680">
    <property type="entry name" value="Amidohydro-rel"/>
</dbReference>
<dbReference type="Gene3D" id="2.30.40.10">
    <property type="entry name" value="Urease, subunit C, domain 1"/>
    <property type="match status" value="1"/>
</dbReference>
<gene>
    <name evidence="7" type="ORF">RND71_043388</name>
</gene>
<proteinExistence type="inferred from homology"/>
<comment type="catalytic activity">
    <reaction evidence="3">
        <text>5,6-dihydrouracil + H2O = 3-(carbamoylamino)propanoate + H(+)</text>
        <dbReference type="Rhea" id="RHEA:16121"/>
        <dbReference type="ChEBI" id="CHEBI:11892"/>
        <dbReference type="ChEBI" id="CHEBI:15377"/>
        <dbReference type="ChEBI" id="CHEBI:15378"/>
        <dbReference type="ChEBI" id="CHEBI:15901"/>
        <dbReference type="EC" id="3.5.2.2"/>
    </reaction>
</comment>
<dbReference type="InterPro" id="IPR050378">
    <property type="entry name" value="Metallo-dep_Hydrolases_sf"/>
</dbReference>
<dbReference type="GO" id="GO:0004157">
    <property type="term" value="F:dihydropyrimidinase activity"/>
    <property type="evidence" value="ECO:0007669"/>
    <property type="project" value="UniProtKB-EC"/>
</dbReference>
<evidence type="ECO:0000313" key="8">
    <source>
        <dbReference type="Proteomes" id="UP001291623"/>
    </source>
</evidence>
<accession>A0AAE1QNW6</accession>
<dbReference type="Gene3D" id="3.20.20.140">
    <property type="entry name" value="Metal-dependent hydrolases"/>
    <property type="match status" value="1"/>
</dbReference>
<evidence type="ECO:0000256" key="3">
    <source>
        <dbReference type="ARBA" id="ARBA00036696"/>
    </source>
</evidence>
<dbReference type="Proteomes" id="UP001291623">
    <property type="component" value="Unassembled WGS sequence"/>
</dbReference>
<dbReference type="InterPro" id="IPR011059">
    <property type="entry name" value="Metal-dep_hydrolase_composite"/>
</dbReference>
<dbReference type="SUPFAM" id="SSF51338">
    <property type="entry name" value="Composite domain of metallo-dependent hydrolases"/>
    <property type="match status" value="1"/>
</dbReference>
<organism evidence="7 8">
    <name type="scientific">Anisodus tanguticus</name>
    <dbReference type="NCBI Taxonomy" id="243964"/>
    <lineage>
        <taxon>Eukaryota</taxon>
        <taxon>Viridiplantae</taxon>
        <taxon>Streptophyta</taxon>
        <taxon>Embryophyta</taxon>
        <taxon>Tracheophyta</taxon>
        <taxon>Spermatophyta</taxon>
        <taxon>Magnoliopsida</taxon>
        <taxon>eudicotyledons</taxon>
        <taxon>Gunneridae</taxon>
        <taxon>Pentapetalae</taxon>
        <taxon>asterids</taxon>
        <taxon>lamiids</taxon>
        <taxon>Solanales</taxon>
        <taxon>Solanaceae</taxon>
        <taxon>Solanoideae</taxon>
        <taxon>Hyoscyameae</taxon>
        <taxon>Anisodus</taxon>
    </lineage>
</organism>
<dbReference type="InterPro" id="IPR032466">
    <property type="entry name" value="Metal_Hydrolase"/>
</dbReference>
<dbReference type="Pfam" id="PF01979">
    <property type="entry name" value="Amidohydro_1"/>
    <property type="match status" value="1"/>
</dbReference>
<evidence type="ECO:0000259" key="6">
    <source>
        <dbReference type="Pfam" id="PF01979"/>
    </source>
</evidence>
<feature type="region of interest" description="Disordered" evidence="5">
    <location>
        <begin position="519"/>
        <end position="545"/>
    </location>
</feature>
<dbReference type="PANTHER" id="PTHR11647:SF1">
    <property type="entry name" value="COLLAPSIN RESPONSE MEDIATOR PROTEIN"/>
    <property type="match status" value="1"/>
</dbReference>
<protein>
    <recommendedName>
        <fullName evidence="4">dihydropyrimidinase</fullName>
        <ecNumber evidence="4">3.5.2.2</ecNumber>
    </recommendedName>
</protein>
<reference evidence="7" key="1">
    <citation type="submission" date="2023-12" db="EMBL/GenBank/DDBJ databases">
        <title>Genome assembly of Anisodus tanguticus.</title>
        <authorList>
            <person name="Wang Y.-J."/>
        </authorList>
    </citation>
    <scope>NUCLEOTIDE SEQUENCE</scope>
    <source>
        <strain evidence="7">KB-2021</strain>
        <tissue evidence="7">Leaf</tissue>
    </source>
</reference>
<dbReference type="AlphaFoldDB" id="A0AAE1QNW6"/>
<comment type="caution">
    <text evidence="7">The sequence shown here is derived from an EMBL/GenBank/DDBJ whole genome shotgun (WGS) entry which is preliminary data.</text>
</comment>
<evidence type="ECO:0000256" key="5">
    <source>
        <dbReference type="SAM" id="MobiDB-lite"/>
    </source>
</evidence>
<dbReference type="EMBL" id="JAVYJV010000061">
    <property type="protein sequence ID" value="KAK4337040.1"/>
    <property type="molecule type" value="Genomic_DNA"/>
</dbReference>
<evidence type="ECO:0000313" key="7">
    <source>
        <dbReference type="EMBL" id="KAK4337040.1"/>
    </source>
</evidence>
<dbReference type="SUPFAM" id="SSF51556">
    <property type="entry name" value="Metallo-dependent hydrolases"/>
    <property type="match status" value="1"/>
</dbReference>
<comment type="cofactor">
    <cofactor evidence="1">
        <name>Zn(2+)</name>
        <dbReference type="ChEBI" id="CHEBI:29105"/>
    </cofactor>
</comment>
<dbReference type="GO" id="GO:0005829">
    <property type="term" value="C:cytosol"/>
    <property type="evidence" value="ECO:0007669"/>
    <property type="project" value="TreeGrafter"/>
</dbReference>
<sequence>MGTRTADDFYSGTKAALAGGTTMIIDFVAPVPVSQNGSNVEYSKDLSYCVDYYSKIAAEQSCCDYAFHVVISKYVKDKTEQEMAEVVQKYGINSFKVFMAYKDALMLRDDEILKVFEASKKLGVLPMVHAENGDLIAYQANKLIQYGITGPEGHLQSRPEAVEAESTGRAIMLANQVRCPLYIVHIMSKGAANQVVLAKTQLQTGCSSSVSCGSTAFSTATASVPVPLFAETLGAALGSDGSNYFHTCWRHAAGHVLSPPLRNDKSTPDHLANLLGCGMLDSIGSDHCVFKTEQKEMGKNDFRLIPNGVNGIEERLLVAYEKCVVKGKLDLCKFVAVTSSNIARMFNIYPKKGRIAPGCDADIVIWGLKPKVISAQNHHSQVDFNVFEGFRCENSPIYVICNGKVVVKDGQVNVTKGSGKYIRTEPFSPYVYSKIKNLETSWPPIRVDRKQAQSKNLEQKMQQLSCAIDSSVGFDGPPSPTTSTISNVSNGSSADGFHRIKTRSGVKNLQDSTFKLTGEQIDDDRRNRTNIKVHNPPGGKSHGLW</sequence>
<dbReference type="GO" id="GO:0006208">
    <property type="term" value="P:pyrimidine nucleobase catabolic process"/>
    <property type="evidence" value="ECO:0007669"/>
    <property type="project" value="TreeGrafter"/>
</dbReference>
<evidence type="ECO:0000256" key="4">
    <source>
        <dbReference type="ARBA" id="ARBA00039113"/>
    </source>
</evidence>
<comment type="similarity">
    <text evidence="2">Belongs to the metallo-dependent hydrolases superfamily. Hydantoinase/dihydropyrimidinase family.</text>
</comment>
<dbReference type="EC" id="3.5.2.2" evidence="4"/>
<evidence type="ECO:0000256" key="2">
    <source>
        <dbReference type="ARBA" id="ARBA00008829"/>
    </source>
</evidence>
<name>A0AAE1QNW6_9SOLA</name>
<dbReference type="FunFam" id="3.20.20.140:FF:000174">
    <property type="entry name" value="Dihydropyrimidinase-related protein 2"/>
    <property type="match status" value="1"/>
</dbReference>
<evidence type="ECO:0000256" key="1">
    <source>
        <dbReference type="ARBA" id="ARBA00001947"/>
    </source>
</evidence>
<feature type="domain" description="Amidohydrolase-related" evidence="6">
    <location>
        <begin position="8"/>
        <end position="406"/>
    </location>
</feature>
<keyword evidence="8" id="KW-1185">Reference proteome</keyword>
<dbReference type="PANTHER" id="PTHR11647">
    <property type="entry name" value="HYDRANTOINASE/DIHYDROPYRIMIDINASE FAMILY MEMBER"/>
    <property type="match status" value="1"/>
</dbReference>